<evidence type="ECO:0000256" key="1">
    <source>
        <dbReference type="ARBA" id="ARBA00022898"/>
    </source>
</evidence>
<comment type="function">
    <text evidence="2">Pyridoxal 5'-phosphate (PLP)-binding protein, which is involved in PLP homeostasis.</text>
</comment>
<accession>A0A3M8RRM0</accession>
<dbReference type="NCBIfam" id="TIGR00044">
    <property type="entry name" value="YggS family pyridoxal phosphate-dependent enzyme"/>
    <property type="match status" value="1"/>
</dbReference>
<dbReference type="RefSeq" id="WP_123101606.1">
    <property type="nucleotide sequence ID" value="NZ_CP127527.1"/>
</dbReference>
<proteinExistence type="inferred from homology"/>
<feature type="modified residue" description="N6-(pyridoxal phosphate)lysine" evidence="2 3">
    <location>
        <position position="29"/>
    </location>
</feature>
<dbReference type="SUPFAM" id="SSF51419">
    <property type="entry name" value="PLP-binding barrel"/>
    <property type="match status" value="1"/>
</dbReference>
<evidence type="ECO:0000256" key="4">
    <source>
        <dbReference type="RuleBase" id="RU004514"/>
    </source>
</evidence>
<dbReference type="OrthoDB" id="5291450at2"/>
<dbReference type="InterPro" id="IPR029066">
    <property type="entry name" value="PLP-binding_barrel"/>
</dbReference>
<dbReference type="PANTHER" id="PTHR10146:SF14">
    <property type="entry name" value="PYRIDOXAL PHOSPHATE HOMEOSTASIS PROTEIN"/>
    <property type="match status" value="1"/>
</dbReference>
<evidence type="ECO:0000256" key="3">
    <source>
        <dbReference type="PIRSR" id="PIRSR004848-1"/>
    </source>
</evidence>
<dbReference type="InterPro" id="IPR011078">
    <property type="entry name" value="PyrdxlP_homeostasis"/>
</dbReference>
<dbReference type="EMBL" id="RIZI01000097">
    <property type="protein sequence ID" value="RNF71278.1"/>
    <property type="molecule type" value="Genomic_DNA"/>
</dbReference>
<name>A0A3M8RRM0_9PROT</name>
<evidence type="ECO:0000313" key="6">
    <source>
        <dbReference type="EMBL" id="RNF71278.1"/>
    </source>
</evidence>
<comment type="caution">
    <text evidence="6">The sequence shown here is derived from an EMBL/GenBank/DDBJ whole genome shotgun (WGS) entry which is preliminary data.</text>
</comment>
<dbReference type="PROSITE" id="PS01211">
    <property type="entry name" value="UPF0001"/>
    <property type="match status" value="1"/>
</dbReference>
<comment type="similarity">
    <text evidence="2 4">Belongs to the pyridoxal phosphate-binding protein YggS/PROSC family.</text>
</comment>
<sequence>MDLSQRLANLQKQCAAAPGVQPRLLAVSKTVPARTLRAAYALGLRHFGENYLQEALAKQAELADLDIQWHFIGRIQRNKTQAIAEHFQWVESVDRLLIAERLHAARGDLPPLNCLIEVAISGEASKGGVAPAEVLPLARAMTALPGLRLRGLMALANPDPQLAPQDFAAMARLYGQLQEQLPSAGIDTLSMGTSGDYPLAIAAGATEIRIGTALFGARA</sequence>
<dbReference type="PANTHER" id="PTHR10146">
    <property type="entry name" value="PROLINE SYNTHETASE CO-TRANSCRIBED BACTERIAL HOMOLOG PROTEIN"/>
    <property type="match status" value="1"/>
</dbReference>
<dbReference type="InterPro" id="IPR001608">
    <property type="entry name" value="Ala_racemase_N"/>
</dbReference>
<evidence type="ECO:0000259" key="5">
    <source>
        <dbReference type="Pfam" id="PF01168"/>
    </source>
</evidence>
<comment type="cofactor">
    <cofactor evidence="3">
        <name>pyridoxal 5'-phosphate</name>
        <dbReference type="ChEBI" id="CHEBI:597326"/>
    </cofactor>
</comment>
<feature type="domain" description="Alanine racemase N-terminal" evidence="5">
    <location>
        <begin position="2"/>
        <end position="218"/>
    </location>
</feature>
<evidence type="ECO:0000256" key="2">
    <source>
        <dbReference type="HAMAP-Rule" id="MF_02087"/>
    </source>
</evidence>
<dbReference type="AlphaFoldDB" id="A0A3M8RRM0"/>
<dbReference type="PIRSF" id="PIRSF004848">
    <property type="entry name" value="YBL036c_PLPDEIII"/>
    <property type="match status" value="1"/>
</dbReference>
<dbReference type="HAMAP" id="MF_02087">
    <property type="entry name" value="PLP_homeostasis"/>
    <property type="match status" value="1"/>
</dbReference>
<protein>
    <recommendedName>
        <fullName evidence="2">Pyridoxal phosphate homeostasis protein</fullName>
        <shortName evidence="2">PLP homeostasis protein</shortName>
    </recommendedName>
</protein>
<gene>
    <name evidence="6" type="ORF">EC580_01650</name>
</gene>
<reference evidence="6" key="1">
    <citation type="submission" date="2018-10" db="EMBL/GenBank/DDBJ databases">
        <title>Acidithiobacillus sulfuriphilus sp. nov.: an extremely acidophilic sulfur-oxidizing chemolithotroph isolated from a neutral pH environment.</title>
        <authorList>
            <person name="Falagan C."/>
            <person name="Moya-Beltran A."/>
            <person name="Quatrini R."/>
            <person name="Johnson D.B."/>
        </authorList>
    </citation>
    <scope>NUCLEOTIDE SEQUENCE [LARGE SCALE GENOMIC DNA]</scope>
    <source>
        <strain evidence="6">CJ-2</strain>
    </source>
</reference>
<organism evidence="6">
    <name type="scientific">Acidithiobacillus sulfuriphilus</name>
    <dbReference type="NCBI Taxonomy" id="1867749"/>
    <lineage>
        <taxon>Bacteria</taxon>
        <taxon>Pseudomonadati</taxon>
        <taxon>Pseudomonadota</taxon>
        <taxon>Acidithiobacillia</taxon>
        <taxon>Acidithiobacillales</taxon>
        <taxon>Acidithiobacillaceae</taxon>
        <taxon>Acidithiobacillus</taxon>
    </lineage>
</organism>
<keyword evidence="1 2" id="KW-0663">Pyridoxal phosphate</keyword>
<dbReference type="GO" id="GO:0030170">
    <property type="term" value="F:pyridoxal phosphate binding"/>
    <property type="evidence" value="ECO:0007669"/>
    <property type="project" value="UniProtKB-UniRule"/>
</dbReference>
<dbReference type="Pfam" id="PF01168">
    <property type="entry name" value="Ala_racemase_N"/>
    <property type="match status" value="1"/>
</dbReference>
<dbReference type="Gene3D" id="3.20.20.10">
    <property type="entry name" value="Alanine racemase"/>
    <property type="match status" value="1"/>
</dbReference>